<name>A0A8T0H6L8_CERPU</name>
<feature type="region of interest" description="Disordered" evidence="1">
    <location>
        <begin position="251"/>
        <end position="339"/>
    </location>
</feature>
<evidence type="ECO:0000256" key="1">
    <source>
        <dbReference type="SAM" id="MobiDB-lite"/>
    </source>
</evidence>
<keyword evidence="3" id="KW-1185">Reference proteome</keyword>
<dbReference type="AlphaFoldDB" id="A0A8T0H6L8"/>
<accession>A0A8T0H6L8</accession>
<dbReference type="EMBL" id="CM026428">
    <property type="protein sequence ID" value="KAG0566880.1"/>
    <property type="molecule type" value="Genomic_DNA"/>
</dbReference>
<reference evidence="2" key="1">
    <citation type="submission" date="2020-06" db="EMBL/GenBank/DDBJ databases">
        <title>WGS assembly of Ceratodon purpureus strain R40.</title>
        <authorList>
            <person name="Carey S.B."/>
            <person name="Jenkins J."/>
            <person name="Shu S."/>
            <person name="Lovell J.T."/>
            <person name="Sreedasyam A."/>
            <person name="Maumus F."/>
            <person name="Tiley G.P."/>
            <person name="Fernandez-Pozo N."/>
            <person name="Barry K."/>
            <person name="Chen C."/>
            <person name="Wang M."/>
            <person name="Lipzen A."/>
            <person name="Daum C."/>
            <person name="Saski C.A."/>
            <person name="Payton A.C."/>
            <person name="Mcbreen J.C."/>
            <person name="Conrad R.E."/>
            <person name="Kollar L.M."/>
            <person name="Olsson S."/>
            <person name="Huttunen S."/>
            <person name="Landis J.B."/>
            <person name="Wickett N.J."/>
            <person name="Johnson M.G."/>
            <person name="Rensing S.A."/>
            <person name="Grimwood J."/>
            <person name="Schmutz J."/>
            <person name="Mcdaniel S.F."/>
        </authorList>
    </citation>
    <scope>NUCLEOTIDE SEQUENCE</scope>
    <source>
        <strain evidence="2">R40</strain>
    </source>
</reference>
<dbReference type="Proteomes" id="UP000822688">
    <property type="component" value="Chromosome 7"/>
</dbReference>
<sequence>MDIVKRERTLGRQDSKPIARTRKVKLWTRLSPLYLFRVLRDTYVRGCVTFGNSSKVNAVAHSSAFRITSDENSFSRSNSRNLRNDHPVSAQEILDLSAKFSREVLEQESVQSGRKHLTPVITGHNGLTLADLQGYAGHSGPLRKTGASGLTLRDLEGHSGPLRVRPSFDSVPESEQYTDSNASKLSLEALFQTSAIHPTNFLQSPSRRVAALSDSYQLGLPPRNSDFARVSIERPMRRLHARYASASISHIPVSPKPLTPVTDMSTFREQSNGRKSYDLPRASSRRRERFGSMNSASMHSLSRPVTLVDDLPRSRSGKSNRPNPYSLYDTRLPSPALTV</sequence>
<proteinExistence type="predicted"/>
<protein>
    <submittedName>
        <fullName evidence="2">Uncharacterized protein</fullName>
    </submittedName>
</protein>
<evidence type="ECO:0000313" key="2">
    <source>
        <dbReference type="EMBL" id="KAG0566880.1"/>
    </source>
</evidence>
<evidence type="ECO:0000313" key="3">
    <source>
        <dbReference type="Proteomes" id="UP000822688"/>
    </source>
</evidence>
<gene>
    <name evidence="2" type="ORF">KC19_7G094700</name>
</gene>
<comment type="caution">
    <text evidence="2">The sequence shown here is derived from an EMBL/GenBank/DDBJ whole genome shotgun (WGS) entry which is preliminary data.</text>
</comment>
<organism evidence="2 3">
    <name type="scientific">Ceratodon purpureus</name>
    <name type="common">Fire moss</name>
    <name type="synonym">Dicranum purpureum</name>
    <dbReference type="NCBI Taxonomy" id="3225"/>
    <lineage>
        <taxon>Eukaryota</taxon>
        <taxon>Viridiplantae</taxon>
        <taxon>Streptophyta</taxon>
        <taxon>Embryophyta</taxon>
        <taxon>Bryophyta</taxon>
        <taxon>Bryophytina</taxon>
        <taxon>Bryopsida</taxon>
        <taxon>Dicranidae</taxon>
        <taxon>Pseudoditrichales</taxon>
        <taxon>Ditrichaceae</taxon>
        <taxon>Ceratodon</taxon>
    </lineage>
</organism>